<dbReference type="Pfam" id="PF00583">
    <property type="entry name" value="Acetyltransf_1"/>
    <property type="match status" value="1"/>
</dbReference>
<protein>
    <submittedName>
        <fullName evidence="4">GNAT family N-acetyltransferase</fullName>
        <ecNumber evidence="4">2.3.1.-</ecNumber>
    </submittedName>
</protein>
<dbReference type="PANTHER" id="PTHR43420:SF12">
    <property type="entry name" value="N-ACETYLTRANSFERASE DOMAIN-CONTAINING PROTEIN"/>
    <property type="match status" value="1"/>
</dbReference>
<dbReference type="InterPro" id="IPR000182">
    <property type="entry name" value="GNAT_dom"/>
</dbReference>
<keyword evidence="5" id="KW-1185">Reference proteome</keyword>
<dbReference type="Gene3D" id="3.40.630.30">
    <property type="match status" value="1"/>
</dbReference>
<dbReference type="SUPFAM" id="SSF55729">
    <property type="entry name" value="Acyl-CoA N-acyltransferases (Nat)"/>
    <property type="match status" value="1"/>
</dbReference>
<dbReference type="InterPro" id="IPR050680">
    <property type="entry name" value="YpeA/RimI_acetyltransf"/>
</dbReference>
<accession>A0ABX8G5I6</accession>
<keyword evidence="1 4" id="KW-0808">Transferase</keyword>
<dbReference type="GO" id="GO:0016746">
    <property type="term" value="F:acyltransferase activity"/>
    <property type="evidence" value="ECO:0007669"/>
    <property type="project" value="UniProtKB-KW"/>
</dbReference>
<sequence>MRTAAEEDLPHIARLDREVFGDAAYPFFVLRQLFDAGFTLVVVDDSEGICAYALALALASEGRGWVLALAVGPRQRGTGLGRELMRETLCHLRSLRVREVLLTVEPANASAIRLYRSLGFTERRGATGHVRDYFGPGEDRLLLSLTL</sequence>
<name>A0ABX8G5I6_9ACTN</name>
<dbReference type="CDD" id="cd04301">
    <property type="entry name" value="NAT_SF"/>
    <property type="match status" value="1"/>
</dbReference>
<gene>
    <name evidence="4" type="ORF">KJK29_25885</name>
</gene>
<dbReference type="PROSITE" id="PS51186">
    <property type="entry name" value="GNAT"/>
    <property type="match status" value="1"/>
</dbReference>
<reference evidence="5" key="1">
    <citation type="submission" date="2021-05" db="EMBL/GenBank/DDBJ databases">
        <title>Direct Submission.</title>
        <authorList>
            <person name="Li K."/>
            <person name="Gao J."/>
        </authorList>
    </citation>
    <scope>NUCLEOTIDE SEQUENCE [LARGE SCALE GENOMIC DNA]</scope>
    <source>
        <strain evidence="5">MG62</strain>
    </source>
</reference>
<proteinExistence type="predicted"/>
<evidence type="ECO:0000259" key="3">
    <source>
        <dbReference type="PROSITE" id="PS51186"/>
    </source>
</evidence>
<evidence type="ECO:0000256" key="1">
    <source>
        <dbReference type="ARBA" id="ARBA00022679"/>
    </source>
</evidence>
<evidence type="ECO:0000313" key="5">
    <source>
        <dbReference type="Proteomes" id="UP000679629"/>
    </source>
</evidence>
<evidence type="ECO:0000256" key="2">
    <source>
        <dbReference type="ARBA" id="ARBA00023315"/>
    </source>
</evidence>
<dbReference type="PANTHER" id="PTHR43420">
    <property type="entry name" value="ACETYLTRANSFERASE"/>
    <property type="match status" value="1"/>
</dbReference>
<organism evidence="4 5">
    <name type="scientific">Streptomyces koelreuteriae</name>
    <dbReference type="NCBI Taxonomy" id="2838015"/>
    <lineage>
        <taxon>Bacteria</taxon>
        <taxon>Bacillati</taxon>
        <taxon>Actinomycetota</taxon>
        <taxon>Actinomycetes</taxon>
        <taxon>Kitasatosporales</taxon>
        <taxon>Streptomycetaceae</taxon>
        <taxon>Streptomyces</taxon>
    </lineage>
</organism>
<dbReference type="Proteomes" id="UP000679629">
    <property type="component" value="Chromosome"/>
</dbReference>
<dbReference type="InterPro" id="IPR016181">
    <property type="entry name" value="Acyl_CoA_acyltransferase"/>
</dbReference>
<dbReference type="EC" id="2.3.1.-" evidence="4"/>
<dbReference type="EMBL" id="CP075896">
    <property type="protein sequence ID" value="QWB28437.1"/>
    <property type="molecule type" value="Genomic_DNA"/>
</dbReference>
<feature type="domain" description="N-acetyltransferase" evidence="3">
    <location>
        <begin position="1"/>
        <end position="147"/>
    </location>
</feature>
<evidence type="ECO:0000313" key="4">
    <source>
        <dbReference type="EMBL" id="QWB28437.1"/>
    </source>
</evidence>
<keyword evidence="2 4" id="KW-0012">Acyltransferase</keyword>